<name>A0ABV5BXC1_9LEPT</name>
<dbReference type="Proteomes" id="UP001580391">
    <property type="component" value="Unassembled WGS sequence"/>
</dbReference>
<dbReference type="EMBL" id="JBHILJ010000029">
    <property type="protein sequence ID" value="MFB5738731.1"/>
    <property type="molecule type" value="Genomic_DNA"/>
</dbReference>
<evidence type="ECO:0000313" key="1">
    <source>
        <dbReference type="EMBL" id="MFB5738731.1"/>
    </source>
</evidence>
<proteinExistence type="predicted"/>
<comment type="caution">
    <text evidence="1">The sequence shown here is derived from an EMBL/GenBank/DDBJ whole genome shotgun (WGS) entry which is preliminary data.</text>
</comment>
<sequence length="137" mass="15685">MKEYKCPQFKSDNSIIELIDLLKFIPENTWIWSVLEYYGQGIAPANLSIQDFEDIARNRETGFILTRKELWKFAETSRNVIDCCIVGVSSFSDLDPSAFAMSDFSKCNIVLEVFDSSFWVVKTPDSLLISTLQMAFT</sequence>
<evidence type="ECO:0000313" key="2">
    <source>
        <dbReference type="Proteomes" id="UP001580391"/>
    </source>
</evidence>
<gene>
    <name evidence="1" type="ORF">ACE5IX_19630</name>
</gene>
<dbReference type="RefSeq" id="WP_375517842.1">
    <property type="nucleotide sequence ID" value="NZ_JBHILI010000020.1"/>
</dbReference>
<keyword evidence="2" id="KW-1185">Reference proteome</keyword>
<organism evidence="1 2">
    <name type="scientific">Leptospira wolffii</name>
    <dbReference type="NCBI Taxonomy" id="409998"/>
    <lineage>
        <taxon>Bacteria</taxon>
        <taxon>Pseudomonadati</taxon>
        <taxon>Spirochaetota</taxon>
        <taxon>Spirochaetia</taxon>
        <taxon>Leptospirales</taxon>
        <taxon>Leptospiraceae</taxon>
        <taxon>Leptospira</taxon>
    </lineage>
</organism>
<reference evidence="1 2" key="1">
    <citation type="submission" date="2024-09" db="EMBL/GenBank/DDBJ databases">
        <title>Taxonomic and Genotyping Characterization of Leptospira Strains isolated from Multiple Sources in Colombia highlights the importance of intermediate species.</title>
        <authorList>
            <person name="Torres Higuera L."/>
            <person name="Rojas Tapias D."/>
            <person name="Jimenez Velasquez S."/>
            <person name="Renjifo Ibanez C."/>
        </authorList>
    </citation>
    <scope>NUCLEOTIDE SEQUENCE [LARGE SCALE GENOMIC DNA]</scope>
    <source>
        <strain evidence="1 2">Lep080</strain>
    </source>
</reference>
<accession>A0ABV5BXC1</accession>
<protein>
    <submittedName>
        <fullName evidence="1">Uncharacterized protein</fullName>
    </submittedName>
</protein>